<dbReference type="AlphaFoldDB" id="A0A9Q3I894"/>
<organism evidence="2 3">
    <name type="scientific">Austropuccinia psidii MF-1</name>
    <dbReference type="NCBI Taxonomy" id="1389203"/>
    <lineage>
        <taxon>Eukaryota</taxon>
        <taxon>Fungi</taxon>
        <taxon>Dikarya</taxon>
        <taxon>Basidiomycota</taxon>
        <taxon>Pucciniomycotina</taxon>
        <taxon>Pucciniomycetes</taxon>
        <taxon>Pucciniales</taxon>
        <taxon>Sphaerophragmiaceae</taxon>
        <taxon>Austropuccinia</taxon>
    </lineage>
</organism>
<name>A0A9Q3I894_9BASI</name>
<dbReference type="Proteomes" id="UP000765509">
    <property type="component" value="Unassembled WGS sequence"/>
</dbReference>
<feature type="region of interest" description="Disordered" evidence="1">
    <location>
        <begin position="154"/>
        <end position="193"/>
    </location>
</feature>
<sequence length="193" mass="21238">MQGNNIVIYGPGAILRLANRNSQGNTPVTPSETEGRKGKGKRNSKGLITTKRWTPIAAQRTRKPQSPSSIQGKPTLRNFTGKINIINPVATFKGKFPKAVDNRFVQCTVKEEIPELSRVRRPGQFGHHSRLQDTEGNHTHSAICLLVKQKPQTRGVEDYGSSSSAPPTPQKFIPIEHGQQEVQPRIPTSSSNS</sequence>
<gene>
    <name evidence="2" type="ORF">O181_073411</name>
</gene>
<feature type="region of interest" description="Disordered" evidence="1">
    <location>
        <begin position="57"/>
        <end position="76"/>
    </location>
</feature>
<evidence type="ECO:0000313" key="2">
    <source>
        <dbReference type="EMBL" id="MBW0533696.1"/>
    </source>
</evidence>
<proteinExistence type="predicted"/>
<keyword evidence="3" id="KW-1185">Reference proteome</keyword>
<feature type="compositionally biased region" description="Polar residues" evidence="1">
    <location>
        <begin position="180"/>
        <end position="193"/>
    </location>
</feature>
<protein>
    <submittedName>
        <fullName evidence="2">Uncharacterized protein</fullName>
    </submittedName>
</protein>
<accession>A0A9Q3I894</accession>
<evidence type="ECO:0000256" key="1">
    <source>
        <dbReference type="SAM" id="MobiDB-lite"/>
    </source>
</evidence>
<feature type="region of interest" description="Disordered" evidence="1">
    <location>
        <begin position="19"/>
        <end position="46"/>
    </location>
</feature>
<dbReference type="EMBL" id="AVOT02038772">
    <property type="protein sequence ID" value="MBW0533696.1"/>
    <property type="molecule type" value="Genomic_DNA"/>
</dbReference>
<comment type="caution">
    <text evidence="2">The sequence shown here is derived from an EMBL/GenBank/DDBJ whole genome shotgun (WGS) entry which is preliminary data.</text>
</comment>
<evidence type="ECO:0000313" key="3">
    <source>
        <dbReference type="Proteomes" id="UP000765509"/>
    </source>
</evidence>
<feature type="compositionally biased region" description="Polar residues" evidence="1">
    <location>
        <begin position="19"/>
        <end position="32"/>
    </location>
</feature>
<reference evidence="2" key="1">
    <citation type="submission" date="2021-03" db="EMBL/GenBank/DDBJ databases">
        <title>Draft genome sequence of rust myrtle Austropuccinia psidii MF-1, a brazilian biotype.</title>
        <authorList>
            <person name="Quecine M.C."/>
            <person name="Pachon D.M.R."/>
            <person name="Bonatelli M.L."/>
            <person name="Correr F.H."/>
            <person name="Franceschini L.M."/>
            <person name="Leite T.F."/>
            <person name="Margarido G.R.A."/>
            <person name="Almeida C.A."/>
            <person name="Ferrarezi J.A."/>
            <person name="Labate C.A."/>
        </authorList>
    </citation>
    <scope>NUCLEOTIDE SEQUENCE</scope>
    <source>
        <strain evidence="2">MF-1</strain>
    </source>
</reference>